<proteinExistence type="predicted"/>
<reference evidence="1 2" key="1">
    <citation type="journal article" date="2015" name="Nature">
        <title>rRNA introns, odd ribosomes, and small enigmatic genomes across a large radiation of phyla.</title>
        <authorList>
            <person name="Brown C.T."/>
            <person name="Hug L.A."/>
            <person name="Thomas B.C."/>
            <person name="Sharon I."/>
            <person name="Castelle C.J."/>
            <person name="Singh A."/>
            <person name="Wilkins M.J."/>
            <person name="Williams K.H."/>
            <person name="Banfield J.F."/>
        </authorList>
    </citation>
    <scope>NUCLEOTIDE SEQUENCE [LARGE SCALE GENOMIC DNA]</scope>
</reference>
<protein>
    <submittedName>
        <fullName evidence="1">Uncharacterized protein</fullName>
    </submittedName>
</protein>
<gene>
    <name evidence="1" type="ORF">UT30_C0004G0004</name>
</gene>
<comment type="caution">
    <text evidence="1">The sequence shown here is derived from an EMBL/GenBank/DDBJ whole genome shotgun (WGS) entry which is preliminary data.</text>
</comment>
<organism evidence="1 2">
    <name type="scientific">Candidatus Uhrbacteria bacterium GW2011_GWF2_39_13</name>
    <dbReference type="NCBI Taxonomy" id="1618995"/>
    <lineage>
        <taxon>Bacteria</taxon>
        <taxon>Candidatus Uhriibacteriota</taxon>
    </lineage>
</organism>
<evidence type="ECO:0000313" key="2">
    <source>
        <dbReference type="Proteomes" id="UP000033935"/>
    </source>
</evidence>
<dbReference type="AlphaFoldDB" id="A0A0G0MW99"/>
<name>A0A0G0MW99_9BACT</name>
<sequence>MHYLKIILVGIFIFPVLLGAQNLLMTGDGEANFDKLENWGKTSAQIAIDSSPYSGKSCFKMTSQWGSACGSEFIPVYPDKKYKISGWFKRSVDGGKMSLYLGLISFDLNKVLIASKYVNTVAASETELAVPCKAGDIVIQVKDASKWKIKTKYNFIAFATDNSGTYRDLPNSNITPVISAEKQDNSWKITLSEPCGKAYPENTPVRLHHDGSNYTMSAVAPSFTAYDWEKYSTEINAIAKSGTPGNQFCPGTKYVKVAILATGRGITYFDNFSFEEVK</sequence>
<dbReference type="EMBL" id="LBWG01000004">
    <property type="protein sequence ID" value="KKR04691.1"/>
    <property type="molecule type" value="Genomic_DNA"/>
</dbReference>
<evidence type="ECO:0000313" key="1">
    <source>
        <dbReference type="EMBL" id="KKR04691.1"/>
    </source>
</evidence>
<dbReference type="Proteomes" id="UP000033935">
    <property type="component" value="Unassembled WGS sequence"/>
</dbReference>
<dbReference type="Gene3D" id="2.60.120.260">
    <property type="entry name" value="Galactose-binding domain-like"/>
    <property type="match status" value="1"/>
</dbReference>
<accession>A0A0G0MW99</accession>